<dbReference type="PANTHER" id="PTHR30204">
    <property type="entry name" value="REDOX-CYCLING DRUG-SENSING TRANSCRIPTIONAL ACTIVATOR SOXR"/>
    <property type="match status" value="1"/>
</dbReference>
<dbReference type="OrthoDB" id="9809391at2"/>
<evidence type="ECO:0000313" key="4">
    <source>
        <dbReference type="EMBL" id="KAA2265216.1"/>
    </source>
</evidence>
<accession>A0A5B2XPB6</accession>
<dbReference type="PRINTS" id="PR00040">
    <property type="entry name" value="HTHMERR"/>
</dbReference>
<dbReference type="AlphaFoldDB" id="A0A5B2XPB6"/>
<name>A0A5B2XPB6_9PSEU</name>
<dbReference type="Proteomes" id="UP000323454">
    <property type="component" value="Unassembled WGS sequence"/>
</dbReference>
<dbReference type="PANTHER" id="PTHR30204:SF93">
    <property type="entry name" value="HTH MERR-TYPE DOMAIN-CONTAINING PROTEIN"/>
    <property type="match status" value="1"/>
</dbReference>
<protein>
    <submittedName>
        <fullName evidence="4">MerR family transcriptional regulator</fullName>
    </submittedName>
</protein>
<dbReference type="GO" id="GO:0003700">
    <property type="term" value="F:DNA-binding transcription factor activity"/>
    <property type="evidence" value="ECO:0007669"/>
    <property type="project" value="InterPro"/>
</dbReference>
<gene>
    <name evidence="4" type="ORF">F0L68_05040</name>
</gene>
<dbReference type="Pfam" id="PF13411">
    <property type="entry name" value="MerR_1"/>
    <property type="match status" value="1"/>
</dbReference>
<sequence length="343" mass="36931">MNENGVDGTGATEEAGVYTIGQAADRTGLSVPTIRYYSDEGLVAPIGRTPGGYRLYDREALGRLELVGTLRDLGVDLATITEVLAGARNLAEVAERQIAAMEAKIQTMRLRQAVLRQVTGNAAGPAEILRAHQFARLSAAQRRRLVADLIAEATDGLDLEPGFAAHLRSMLPELPADPTVEQLEAWLELAHLVSDPAFRASARAAFERHAADRISGAEQGDSASWRRAEEAVLTLAGGALADGVPVTGARARAIVDELVAVFADAHRRADDAEFRAWLTERVRIGADARVSRYWRLLAVLNGQPVRADPVPSALWFLGALDAAPPDRMTDGGYQVSTEQLQRN</sequence>
<keyword evidence="1" id="KW-0238">DNA-binding</keyword>
<evidence type="ECO:0000313" key="5">
    <source>
        <dbReference type="Proteomes" id="UP000323454"/>
    </source>
</evidence>
<dbReference type="InterPro" id="IPR047057">
    <property type="entry name" value="MerR_fam"/>
</dbReference>
<dbReference type="SMART" id="SM00422">
    <property type="entry name" value="HTH_MERR"/>
    <property type="match status" value="1"/>
</dbReference>
<dbReference type="CDD" id="cd00592">
    <property type="entry name" value="HTH_MerR-like"/>
    <property type="match status" value="1"/>
</dbReference>
<dbReference type="EMBL" id="VUOB01000008">
    <property type="protein sequence ID" value="KAA2265216.1"/>
    <property type="molecule type" value="Genomic_DNA"/>
</dbReference>
<organism evidence="4 5">
    <name type="scientific">Solihabitans fulvus</name>
    <dbReference type="NCBI Taxonomy" id="1892852"/>
    <lineage>
        <taxon>Bacteria</taxon>
        <taxon>Bacillati</taxon>
        <taxon>Actinomycetota</taxon>
        <taxon>Actinomycetes</taxon>
        <taxon>Pseudonocardiales</taxon>
        <taxon>Pseudonocardiaceae</taxon>
        <taxon>Solihabitans</taxon>
    </lineage>
</organism>
<reference evidence="4 5" key="1">
    <citation type="submission" date="2019-09" db="EMBL/GenBank/DDBJ databases">
        <title>Goodfellowia gen. nov., a new genus of the Pseudonocardineae related to Actinoalloteichus, containing Goodfellowia coeruleoviolacea gen. nov., comb. nov. gen. nov., comb. nov.</title>
        <authorList>
            <person name="Labeda D."/>
        </authorList>
    </citation>
    <scope>NUCLEOTIDE SEQUENCE [LARGE SCALE GENOMIC DNA]</scope>
    <source>
        <strain evidence="4 5">AN110305</strain>
    </source>
</reference>
<dbReference type="Gene3D" id="1.10.1660.10">
    <property type="match status" value="1"/>
</dbReference>
<dbReference type="PROSITE" id="PS50937">
    <property type="entry name" value="HTH_MERR_2"/>
    <property type="match status" value="1"/>
</dbReference>
<reference evidence="4 5" key="2">
    <citation type="submission" date="2019-09" db="EMBL/GenBank/DDBJ databases">
        <authorList>
            <person name="Jin C."/>
        </authorList>
    </citation>
    <scope>NUCLEOTIDE SEQUENCE [LARGE SCALE GENOMIC DNA]</scope>
    <source>
        <strain evidence="4 5">AN110305</strain>
    </source>
</reference>
<feature type="domain" description="HTH merR-type" evidence="3">
    <location>
        <begin position="17"/>
        <end position="86"/>
    </location>
</feature>
<evidence type="ECO:0000259" key="3">
    <source>
        <dbReference type="PROSITE" id="PS50937"/>
    </source>
</evidence>
<dbReference type="InterPro" id="IPR009061">
    <property type="entry name" value="DNA-bd_dom_put_sf"/>
</dbReference>
<dbReference type="RefSeq" id="WP_149848246.1">
    <property type="nucleotide sequence ID" value="NZ_VUOB01000008.1"/>
</dbReference>
<feature type="coiled-coil region" evidence="2">
    <location>
        <begin position="84"/>
        <end position="111"/>
    </location>
</feature>
<evidence type="ECO:0000256" key="1">
    <source>
        <dbReference type="ARBA" id="ARBA00023125"/>
    </source>
</evidence>
<comment type="caution">
    <text evidence="4">The sequence shown here is derived from an EMBL/GenBank/DDBJ whole genome shotgun (WGS) entry which is preliminary data.</text>
</comment>
<evidence type="ECO:0000256" key="2">
    <source>
        <dbReference type="SAM" id="Coils"/>
    </source>
</evidence>
<keyword evidence="2" id="KW-0175">Coiled coil</keyword>
<keyword evidence="5" id="KW-1185">Reference proteome</keyword>
<proteinExistence type="predicted"/>
<dbReference type="InterPro" id="IPR000551">
    <property type="entry name" value="MerR-type_HTH_dom"/>
</dbReference>
<dbReference type="GO" id="GO:0003677">
    <property type="term" value="F:DNA binding"/>
    <property type="evidence" value="ECO:0007669"/>
    <property type="project" value="UniProtKB-KW"/>
</dbReference>
<dbReference type="SUPFAM" id="SSF46955">
    <property type="entry name" value="Putative DNA-binding domain"/>
    <property type="match status" value="1"/>
</dbReference>